<protein>
    <submittedName>
        <fullName evidence="1">Uncharacterized protein</fullName>
    </submittedName>
</protein>
<accession>A0AAU9QVP2</accession>
<organism evidence="1 2">
    <name type="scientific">Vibrio jasicida</name>
    <dbReference type="NCBI Taxonomy" id="766224"/>
    <lineage>
        <taxon>Bacteria</taxon>
        <taxon>Pseudomonadati</taxon>
        <taxon>Pseudomonadota</taxon>
        <taxon>Gammaproteobacteria</taxon>
        <taxon>Vibrionales</taxon>
        <taxon>Vibrionaceae</taxon>
        <taxon>Vibrio</taxon>
    </lineage>
</organism>
<comment type="caution">
    <text evidence="1">The sequence shown here is derived from an EMBL/GenBank/DDBJ whole genome shotgun (WGS) entry which is preliminary data.</text>
</comment>
<evidence type="ECO:0000313" key="1">
    <source>
        <dbReference type="EMBL" id="CAH1601799.1"/>
    </source>
</evidence>
<evidence type="ECO:0000313" key="2">
    <source>
        <dbReference type="Proteomes" id="UP001295462"/>
    </source>
</evidence>
<gene>
    <name evidence="1" type="ORF">THF1A12_50223</name>
</gene>
<reference evidence="1" key="1">
    <citation type="submission" date="2022-01" db="EMBL/GenBank/DDBJ databases">
        <authorList>
            <person name="Lagorce A."/>
        </authorList>
    </citation>
    <scope>NUCLEOTIDE SEQUENCE</scope>
    <source>
        <strain evidence="1">Th15_F1_A12</strain>
    </source>
</reference>
<dbReference type="Proteomes" id="UP001295462">
    <property type="component" value="Unassembled WGS sequence"/>
</dbReference>
<dbReference type="EMBL" id="CAKMUD010000105">
    <property type="protein sequence ID" value="CAH1601799.1"/>
    <property type="molecule type" value="Genomic_DNA"/>
</dbReference>
<sequence>MYAHYSFAKKYAESQGIKSMRQWFAKHNIHKGGQPLPSNTPSDPAKHYGVSWAEFLDTSAPVSVSLDLLDS</sequence>
<dbReference type="AlphaFoldDB" id="A0AAU9QVP2"/>
<proteinExistence type="predicted"/>
<name>A0AAU9QVP2_9VIBR</name>